<evidence type="ECO:0000313" key="2">
    <source>
        <dbReference type="EMBL" id="RLE15084.1"/>
    </source>
</evidence>
<sequence>MHALFIFLYDSRFLEDFLEVLLEEEIEEVFVSEAQELKEILALKFPLFKELQIIMRSRKKEPKLIMALVDDENKIRRMINSWKKDLQLDKEEVATIFSFSVKLWQISPHFY</sequence>
<proteinExistence type="predicted"/>
<accession>A0A662DGU9</accession>
<dbReference type="Proteomes" id="UP000267654">
    <property type="component" value="Unassembled WGS sequence"/>
</dbReference>
<evidence type="ECO:0000313" key="3">
    <source>
        <dbReference type="Proteomes" id="UP000267654"/>
    </source>
</evidence>
<reference evidence="1" key="2">
    <citation type="journal article" date="2020" name="mSystems">
        <title>Genome- and Community-Level Interaction Insights into Carbon Utilization and Element Cycling Functions of Hydrothermarchaeota in Hydrothermal Sediment.</title>
        <authorList>
            <person name="Zhou Z."/>
            <person name="Liu Y."/>
            <person name="Xu W."/>
            <person name="Pan J."/>
            <person name="Luo Z.H."/>
            <person name="Li M."/>
        </authorList>
    </citation>
    <scope>NUCLEOTIDE SEQUENCE [LARGE SCALE GENOMIC DNA]</scope>
    <source>
        <strain evidence="1">HyVt-219</strain>
    </source>
</reference>
<protein>
    <submittedName>
        <fullName evidence="2">Uncharacterized protein</fullName>
    </submittedName>
</protein>
<gene>
    <name evidence="2" type="ORF">DRI96_00465</name>
    <name evidence="1" type="ORF">ENG47_07465</name>
</gene>
<comment type="caution">
    <text evidence="2">The sequence shown here is derived from an EMBL/GenBank/DDBJ whole genome shotgun (WGS) entry which is preliminary data.</text>
</comment>
<dbReference type="EMBL" id="QMQB01000010">
    <property type="protein sequence ID" value="RLE15084.1"/>
    <property type="molecule type" value="Genomic_DNA"/>
</dbReference>
<reference evidence="2 3" key="1">
    <citation type="submission" date="2018-06" db="EMBL/GenBank/DDBJ databases">
        <title>Extensive metabolic versatility and redundancy in microbially diverse, dynamic hydrothermal sediments.</title>
        <authorList>
            <person name="Dombrowski N."/>
            <person name="Teske A."/>
            <person name="Baker B.J."/>
        </authorList>
    </citation>
    <scope>NUCLEOTIDE SEQUENCE [LARGE SCALE GENOMIC DNA]</scope>
    <source>
        <strain evidence="2">B19_G9</strain>
    </source>
</reference>
<dbReference type="Proteomes" id="UP000885660">
    <property type="component" value="Unassembled WGS sequence"/>
</dbReference>
<organism evidence="2 3">
    <name type="scientific">Aerophobetes bacterium</name>
    <dbReference type="NCBI Taxonomy" id="2030807"/>
    <lineage>
        <taxon>Bacteria</taxon>
        <taxon>Candidatus Aerophobota</taxon>
    </lineage>
</organism>
<dbReference type="EMBL" id="DRBC01000453">
    <property type="protein sequence ID" value="HDN85573.1"/>
    <property type="molecule type" value="Genomic_DNA"/>
</dbReference>
<evidence type="ECO:0000313" key="1">
    <source>
        <dbReference type="EMBL" id="HDN85573.1"/>
    </source>
</evidence>
<dbReference type="AlphaFoldDB" id="A0A662DGU9"/>
<name>A0A662DGU9_UNCAE</name>